<keyword evidence="1" id="KW-0472">Membrane</keyword>
<dbReference type="STRING" id="408657.SAMN04487995_4484"/>
<accession>A0A1H6YFL0</accession>
<dbReference type="OrthoDB" id="676158at2"/>
<protein>
    <submittedName>
        <fullName evidence="2">DoxX protein</fullName>
    </submittedName>
</protein>
<evidence type="ECO:0000313" key="2">
    <source>
        <dbReference type="EMBL" id="SEJ40029.1"/>
    </source>
</evidence>
<proteinExistence type="predicted"/>
<dbReference type="Proteomes" id="UP000199532">
    <property type="component" value="Unassembled WGS sequence"/>
</dbReference>
<keyword evidence="1" id="KW-1133">Transmembrane helix</keyword>
<organism evidence="2 3">
    <name type="scientific">Dyadobacter koreensis</name>
    <dbReference type="NCBI Taxonomy" id="408657"/>
    <lineage>
        <taxon>Bacteria</taxon>
        <taxon>Pseudomonadati</taxon>
        <taxon>Bacteroidota</taxon>
        <taxon>Cytophagia</taxon>
        <taxon>Cytophagales</taxon>
        <taxon>Spirosomataceae</taxon>
        <taxon>Dyadobacter</taxon>
    </lineage>
</organism>
<gene>
    <name evidence="2" type="ORF">SAMN04487995_4484</name>
</gene>
<dbReference type="AlphaFoldDB" id="A0A1H6YFL0"/>
<feature type="transmembrane region" description="Helical" evidence="1">
    <location>
        <begin position="53"/>
        <end position="82"/>
    </location>
</feature>
<dbReference type="RefSeq" id="WP_090338482.1">
    <property type="nucleotide sequence ID" value="NZ_FNXY01000007.1"/>
</dbReference>
<feature type="transmembrane region" description="Helical" evidence="1">
    <location>
        <begin position="89"/>
        <end position="109"/>
    </location>
</feature>
<evidence type="ECO:0000256" key="1">
    <source>
        <dbReference type="SAM" id="Phobius"/>
    </source>
</evidence>
<keyword evidence="1" id="KW-0812">Transmembrane</keyword>
<keyword evidence="3" id="KW-1185">Reference proteome</keyword>
<evidence type="ECO:0000313" key="3">
    <source>
        <dbReference type="Proteomes" id="UP000199532"/>
    </source>
</evidence>
<feature type="transmembrane region" description="Helical" evidence="1">
    <location>
        <begin position="12"/>
        <end position="33"/>
    </location>
</feature>
<reference evidence="2 3" key="1">
    <citation type="submission" date="2016-10" db="EMBL/GenBank/DDBJ databases">
        <authorList>
            <person name="de Groot N.N."/>
        </authorList>
    </citation>
    <scope>NUCLEOTIDE SEQUENCE [LARGE SCALE GENOMIC DNA]</scope>
    <source>
        <strain evidence="2 3">DSM 19938</strain>
    </source>
</reference>
<dbReference type="EMBL" id="FNXY01000007">
    <property type="protein sequence ID" value="SEJ40029.1"/>
    <property type="molecule type" value="Genomic_DNA"/>
</dbReference>
<sequence>MKNADTYPQLVLRLALGIGFLLPVCDRLGILGAPGEKNVNWGNWENFANYTNLILPVVSPAVANFLGAIVSILEVVFGFCLILGFKTRLMALGSALLTLIFGILMAIFLGIYAPFGYPVFVFTGGGILLSCVEKFKWSLDDLAT</sequence>
<name>A0A1H6YFL0_9BACT</name>